<protein>
    <submittedName>
        <fullName evidence="4">ABC transporter family substrate-binding protein</fullName>
    </submittedName>
</protein>
<dbReference type="Proteomes" id="UP000326060">
    <property type="component" value="Unassembled WGS sequence"/>
</dbReference>
<dbReference type="SUPFAM" id="SSF53850">
    <property type="entry name" value="Periplasmic binding protein-like II"/>
    <property type="match status" value="1"/>
</dbReference>
<gene>
    <name evidence="4" type="ORF">EMB92_09580</name>
</gene>
<accession>A0A5M9ZC54</accession>
<comment type="caution">
    <text evidence="4">The sequence shown here is derived from an EMBL/GenBank/DDBJ whole genome shotgun (WGS) entry which is preliminary data.</text>
</comment>
<dbReference type="GO" id="GO:0015833">
    <property type="term" value="P:peptide transport"/>
    <property type="evidence" value="ECO:0007669"/>
    <property type="project" value="TreeGrafter"/>
</dbReference>
<dbReference type="InterPro" id="IPR039424">
    <property type="entry name" value="SBP_5"/>
</dbReference>
<keyword evidence="2" id="KW-0732">Signal</keyword>
<dbReference type="EMBL" id="RZJP01000004">
    <property type="protein sequence ID" value="KAA8815424.1"/>
    <property type="molecule type" value="Genomic_DNA"/>
</dbReference>
<feature type="signal peptide" evidence="2">
    <location>
        <begin position="1"/>
        <end position="22"/>
    </location>
</feature>
<dbReference type="PANTHER" id="PTHR30290">
    <property type="entry name" value="PERIPLASMIC BINDING COMPONENT OF ABC TRANSPORTER"/>
    <property type="match status" value="1"/>
</dbReference>
<dbReference type="RefSeq" id="WP_150394702.1">
    <property type="nucleotide sequence ID" value="NZ_RZJP01000004.1"/>
</dbReference>
<feature type="compositionally biased region" description="Basic and acidic residues" evidence="1">
    <location>
        <begin position="61"/>
        <end position="75"/>
    </location>
</feature>
<dbReference type="GO" id="GO:1904680">
    <property type="term" value="F:peptide transmembrane transporter activity"/>
    <property type="evidence" value="ECO:0007669"/>
    <property type="project" value="TreeGrafter"/>
</dbReference>
<dbReference type="CDD" id="cd08501">
    <property type="entry name" value="PBP2_Lpqw"/>
    <property type="match status" value="1"/>
</dbReference>
<evidence type="ECO:0000256" key="2">
    <source>
        <dbReference type="SAM" id="SignalP"/>
    </source>
</evidence>
<evidence type="ECO:0000313" key="5">
    <source>
        <dbReference type="Proteomes" id="UP000326060"/>
    </source>
</evidence>
<dbReference type="Pfam" id="PF00496">
    <property type="entry name" value="SBP_bac_5"/>
    <property type="match status" value="1"/>
</dbReference>
<proteinExistence type="predicted"/>
<feature type="domain" description="Solute-binding protein family 5" evidence="3">
    <location>
        <begin position="127"/>
        <end position="481"/>
    </location>
</feature>
<reference evidence="4 5" key="1">
    <citation type="journal article" date="2019" name="Syst. Appl. Microbiol.">
        <title>Characterization of Bifidobacterium species in feaces of the Egyptian fruit bat: Description of B. vespertilionis sp. nov. and B. rousetti sp. nov.</title>
        <authorList>
            <person name="Modesto M."/>
            <person name="Satti M."/>
            <person name="Watanabe K."/>
            <person name="Puglisi E."/>
            <person name="Morelli L."/>
            <person name="Huang C.-H."/>
            <person name="Liou J.-S."/>
            <person name="Miyashita M."/>
            <person name="Tamura T."/>
            <person name="Saito S."/>
            <person name="Mori K."/>
            <person name="Huang L."/>
            <person name="Sciavilla P."/>
            <person name="Sandri C."/>
            <person name="Spiezio C."/>
            <person name="Vitali F."/>
            <person name="Cavalieri D."/>
            <person name="Perpetuini G."/>
            <person name="Tofalo R."/>
            <person name="Bonetti A."/>
            <person name="Arita M."/>
            <person name="Mattarelli P."/>
        </authorList>
    </citation>
    <scope>NUCLEOTIDE SEQUENCE [LARGE SCALE GENOMIC DNA]</scope>
    <source>
        <strain evidence="4 5">RST27</strain>
    </source>
</reference>
<feature type="chain" id="PRO_5039036667" evidence="2">
    <location>
        <begin position="23"/>
        <end position="580"/>
    </location>
</feature>
<dbReference type="PROSITE" id="PS51257">
    <property type="entry name" value="PROKAR_LIPOPROTEIN"/>
    <property type="match status" value="1"/>
</dbReference>
<feature type="region of interest" description="Disordered" evidence="1">
    <location>
        <begin position="31"/>
        <end position="79"/>
    </location>
</feature>
<dbReference type="AlphaFoldDB" id="A0A5M9ZC54"/>
<sequence>MNKMRKVTALVAATAAFAMLLAGCGAQNGGNGTSNGSATTTEEPAAGFDSSYTGDLPMPKTTERYDNHQSRDNVKDGGTLTLPIVEIGPNWNYLSTDGNTGYMSDLWSWYQPSLLMTDQVGGDPLKVNPDYLTDMKLVSSNPMVVQYDINPKAKWNDGTDIDWTAFKTMWEASNGTNPAYNPPSTDGYDKIKSVEQGSNPKQVIVTYSTPYYPWQLVFTNLINPKAGDPKTFTEGWVKNPHNEWAAGPYKVDSFSDTQVTFVPNEKWWGDKPKLDKIVYKQMSDAASLNAFQNGEIDAVGASTKDDIKAIRSVKDAQLRYGYSTKTRVLEYNGKSKPLDSLKVRKALTQAFDANTYNNIQFQGMNWKAEQPGSEMLLPFQKGYENNMPADSKYSVDAAKKTLESDGYKMGSDGYYAKGGKTLEVSFTFFGDDATQQALANAYQAMMKKAGIKVKVVNKSEAKFSDTVTSGDYQVLPMAWQSPAALTFVTSAPQLYTSDGPSNFTYVGSPEVDKLVKVAGNHEKYDDQTKAVNAAEKAALKLYGTVPVSNPGDYYGVKKGLANYGPSGFAGNLPQDIGWAK</sequence>
<dbReference type="Gene3D" id="3.10.105.10">
    <property type="entry name" value="Dipeptide-binding Protein, Domain 3"/>
    <property type="match status" value="1"/>
</dbReference>
<evidence type="ECO:0000259" key="3">
    <source>
        <dbReference type="Pfam" id="PF00496"/>
    </source>
</evidence>
<dbReference type="Gene3D" id="3.90.76.10">
    <property type="entry name" value="Dipeptide-binding Protein, Domain 1"/>
    <property type="match status" value="1"/>
</dbReference>
<dbReference type="PANTHER" id="PTHR30290:SF65">
    <property type="entry name" value="MONOACYL PHOSPHATIDYLINOSITOL TETRAMANNOSIDE-BINDING PROTEIN LPQW-RELATED"/>
    <property type="match status" value="1"/>
</dbReference>
<organism evidence="4 5">
    <name type="scientific">Bifidobacterium callitrichos</name>
    <dbReference type="NCBI Taxonomy" id="762209"/>
    <lineage>
        <taxon>Bacteria</taxon>
        <taxon>Bacillati</taxon>
        <taxon>Actinomycetota</taxon>
        <taxon>Actinomycetes</taxon>
        <taxon>Bifidobacteriales</taxon>
        <taxon>Bifidobacteriaceae</taxon>
        <taxon>Bifidobacterium</taxon>
    </lineage>
</organism>
<evidence type="ECO:0000256" key="1">
    <source>
        <dbReference type="SAM" id="MobiDB-lite"/>
    </source>
</evidence>
<dbReference type="InterPro" id="IPR000914">
    <property type="entry name" value="SBP_5_dom"/>
</dbReference>
<name>A0A5M9ZC54_9BIFI</name>
<evidence type="ECO:0000313" key="4">
    <source>
        <dbReference type="EMBL" id="KAA8815424.1"/>
    </source>
</evidence>